<dbReference type="InterPro" id="IPR035906">
    <property type="entry name" value="MetI-like_sf"/>
</dbReference>
<dbReference type="Pfam" id="PF00528">
    <property type="entry name" value="BPD_transp_1"/>
    <property type="match status" value="1"/>
</dbReference>
<protein>
    <submittedName>
        <fullName evidence="9">Sugar ABC transporter permease</fullName>
    </submittedName>
</protein>
<evidence type="ECO:0000256" key="1">
    <source>
        <dbReference type="ARBA" id="ARBA00004651"/>
    </source>
</evidence>
<accession>A0A3A9APS9</accession>
<proteinExistence type="inferred from homology"/>
<feature type="transmembrane region" description="Helical" evidence="7">
    <location>
        <begin position="280"/>
        <end position="302"/>
    </location>
</feature>
<feature type="transmembrane region" description="Helical" evidence="7">
    <location>
        <begin position="21"/>
        <end position="42"/>
    </location>
</feature>
<dbReference type="OrthoDB" id="9785347at2"/>
<gene>
    <name evidence="9" type="ORF">D7V94_04845</name>
</gene>
<keyword evidence="4 7" id="KW-0812">Transmembrane</keyword>
<feature type="domain" description="ABC transmembrane type-1" evidence="8">
    <location>
        <begin position="80"/>
        <end position="301"/>
    </location>
</feature>
<dbReference type="SUPFAM" id="SSF161098">
    <property type="entry name" value="MetI-like"/>
    <property type="match status" value="1"/>
</dbReference>
<keyword evidence="10" id="KW-1185">Reference proteome</keyword>
<comment type="subcellular location">
    <subcellularLocation>
        <location evidence="1 7">Cell membrane</location>
        <topology evidence="1 7">Multi-pass membrane protein</topology>
    </subcellularLocation>
</comment>
<evidence type="ECO:0000256" key="3">
    <source>
        <dbReference type="ARBA" id="ARBA00022475"/>
    </source>
</evidence>
<evidence type="ECO:0000256" key="4">
    <source>
        <dbReference type="ARBA" id="ARBA00022692"/>
    </source>
</evidence>
<evidence type="ECO:0000313" key="9">
    <source>
        <dbReference type="EMBL" id="RKI93289.1"/>
    </source>
</evidence>
<dbReference type="RefSeq" id="WP_120467294.1">
    <property type="nucleotide sequence ID" value="NZ_CATAJS010000041.1"/>
</dbReference>
<dbReference type="Proteomes" id="UP000280696">
    <property type="component" value="Unassembled WGS sequence"/>
</dbReference>
<feature type="transmembrane region" description="Helical" evidence="7">
    <location>
        <begin position="167"/>
        <end position="200"/>
    </location>
</feature>
<keyword evidence="5 7" id="KW-1133">Transmembrane helix</keyword>
<evidence type="ECO:0000259" key="8">
    <source>
        <dbReference type="PROSITE" id="PS50928"/>
    </source>
</evidence>
<evidence type="ECO:0000256" key="6">
    <source>
        <dbReference type="ARBA" id="ARBA00023136"/>
    </source>
</evidence>
<evidence type="ECO:0000313" key="10">
    <source>
        <dbReference type="Proteomes" id="UP000280696"/>
    </source>
</evidence>
<evidence type="ECO:0000256" key="5">
    <source>
        <dbReference type="ARBA" id="ARBA00022989"/>
    </source>
</evidence>
<dbReference type="PANTHER" id="PTHR43005">
    <property type="entry name" value="BLR7065 PROTEIN"/>
    <property type="match status" value="1"/>
</dbReference>
<comment type="caution">
    <text evidence="9">The sequence shown here is derived from an EMBL/GenBank/DDBJ whole genome shotgun (WGS) entry which is preliminary data.</text>
</comment>
<evidence type="ECO:0000256" key="7">
    <source>
        <dbReference type="RuleBase" id="RU363032"/>
    </source>
</evidence>
<evidence type="ECO:0000256" key="2">
    <source>
        <dbReference type="ARBA" id="ARBA00022448"/>
    </source>
</evidence>
<keyword evidence="3" id="KW-1003">Cell membrane</keyword>
<keyword evidence="6 7" id="KW-0472">Membrane</keyword>
<dbReference type="EMBL" id="RAYQ01000003">
    <property type="protein sequence ID" value="RKI93289.1"/>
    <property type="molecule type" value="Genomic_DNA"/>
</dbReference>
<dbReference type="AlphaFoldDB" id="A0A3A9APS9"/>
<feature type="transmembrane region" description="Helical" evidence="7">
    <location>
        <begin position="221"/>
        <end position="243"/>
    </location>
</feature>
<dbReference type="CDD" id="cd06261">
    <property type="entry name" value="TM_PBP2"/>
    <property type="match status" value="1"/>
</dbReference>
<dbReference type="GO" id="GO:0005886">
    <property type="term" value="C:plasma membrane"/>
    <property type="evidence" value="ECO:0007669"/>
    <property type="project" value="UniProtKB-SubCell"/>
</dbReference>
<dbReference type="GO" id="GO:0055085">
    <property type="term" value="P:transmembrane transport"/>
    <property type="evidence" value="ECO:0007669"/>
    <property type="project" value="InterPro"/>
</dbReference>
<reference evidence="9 10" key="1">
    <citation type="submission" date="2018-09" db="EMBL/GenBank/DDBJ databases">
        <title>Murine metabolic-syndrome-specific gut microbial biobank.</title>
        <authorList>
            <person name="Liu C."/>
        </authorList>
    </citation>
    <scope>NUCLEOTIDE SEQUENCE [LARGE SCALE GENOMIC DNA]</scope>
    <source>
        <strain evidence="9 10">0.1xD8-82</strain>
    </source>
</reference>
<dbReference type="PROSITE" id="PS50928">
    <property type="entry name" value="ABC_TM1"/>
    <property type="match status" value="1"/>
</dbReference>
<keyword evidence="2 7" id="KW-0813">Transport</keyword>
<feature type="transmembrane region" description="Helical" evidence="7">
    <location>
        <begin position="114"/>
        <end position="137"/>
    </location>
</feature>
<organism evidence="9 10">
    <name type="scientific">Parablautia intestinalis</name>
    <dbReference type="NCBI Taxonomy" id="2320100"/>
    <lineage>
        <taxon>Bacteria</taxon>
        <taxon>Bacillati</taxon>
        <taxon>Bacillota</taxon>
        <taxon>Clostridia</taxon>
        <taxon>Lachnospirales</taxon>
        <taxon>Lachnospiraceae</taxon>
        <taxon>Parablautia</taxon>
    </lineage>
</organism>
<comment type="similarity">
    <text evidence="7">Belongs to the binding-protein-dependent transport system permease family.</text>
</comment>
<dbReference type="PANTHER" id="PTHR43005:SF1">
    <property type="entry name" value="SPERMIDINE_PUTRESCINE TRANSPORT SYSTEM PERMEASE PROTEIN"/>
    <property type="match status" value="1"/>
</dbReference>
<feature type="transmembrane region" description="Helical" evidence="7">
    <location>
        <begin position="76"/>
        <end position="102"/>
    </location>
</feature>
<name>A0A3A9APS9_9FIRM</name>
<sequence>MEKSKGGRQAGLEGGFWDRHTPFIMLLPAVLAVIIVSVYPTLRTVGMSFFDKSLLSREEPFIGLANYAEAFGKTELWLYICNTLFFAIVSLVLGVALAMYVAVKLIKPLPGKGFFRAMFLTPWVTPPLVASFTWRILFSENFSPINSILLRLGWIKTPISFLNSTDVFLGFLSIPLLMLVIINVWSIFPFLMVMFIAGLQTVPTELYEAATMDGAGKIKQFWKITVPCIRPVIAVSVLLELIWQFNNFNISYMVTSGGPLGRTKLLAVEVYQQAFTNFRYGYASAVSVIMMLVAAVPAVLYVRSSVKDLQ</sequence>
<dbReference type="Gene3D" id="1.10.3720.10">
    <property type="entry name" value="MetI-like"/>
    <property type="match status" value="1"/>
</dbReference>
<dbReference type="InterPro" id="IPR000515">
    <property type="entry name" value="MetI-like"/>
</dbReference>